<dbReference type="GO" id="GO:0005886">
    <property type="term" value="C:plasma membrane"/>
    <property type="evidence" value="ECO:0007669"/>
    <property type="project" value="UniProtKB-SubCell"/>
</dbReference>
<evidence type="ECO:0000256" key="2">
    <source>
        <dbReference type="ARBA" id="ARBA00022475"/>
    </source>
</evidence>
<organism evidence="7 8">
    <name type="scientific">Dolosigranulum pigrum</name>
    <dbReference type="NCBI Taxonomy" id="29394"/>
    <lineage>
        <taxon>Bacteria</taxon>
        <taxon>Bacillati</taxon>
        <taxon>Bacillota</taxon>
        <taxon>Bacilli</taxon>
        <taxon>Lactobacillales</taxon>
        <taxon>Carnobacteriaceae</taxon>
        <taxon>Dolosigranulum</taxon>
    </lineage>
</organism>
<feature type="transmembrane region" description="Helical" evidence="6">
    <location>
        <begin position="110"/>
        <end position="134"/>
    </location>
</feature>
<keyword evidence="5 6" id="KW-0472">Membrane</keyword>
<dbReference type="RefSeq" id="WP_077862357.1">
    <property type="nucleotide sequence ID" value="NZ_CP040410.1"/>
</dbReference>
<protein>
    <submittedName>
        <fullName evidence="7">Branched-chain amino acid ABC transporter permease</fullName>
    </submittedName>
</protein>
<dbReference type="Proteomes" id="UP000190409">
    <property type="component" value="Unassembled WGS sequence"/>
</dbReference>
<accession>A0A1S8KMG8</accession>
<dbReference type="PANTHER" id="PTHR47089:SF1">
    <property type="entry name" value="GUANOSINE ABC TRANSPORTER PERMEASE PROTEIN NUPP"/>
    <property type="match status" value="1"/>
</dbReference>
<evidence type="ECO:0000313" key="8">
    <source>
        <dbReference type="Proteomes" id="UP000190409"/>
    </source>
</evidence>
<dbReference type="AlphaFoldDB" id="A0A1S8KMG8"/>
<dbReference type="GO" id="GO:0022857">
    <property type="term" value="F:transmembrane transporter activity"/>
    <property type="evidence" value="ECO:0007669"/>
    <property type="project" value="InterPro"/>
</dbReference>
<feature type="transmembrane region" description="Helical" evidence="6">
    <location>
        <begin position="242"/>
        <end position="269"/>
    </location>
</feature>
<proteinExistence type="predicted"/>
<comment type="caution">
    <text evidence="7">The sequence shown here is derived from an EMBL/GenBank/DDBJ whole genome shotgun (WGS) entry which is preliminary data.</text>
</comment>
<keyword evidence="3 6" id="KW-0812">Transmembrane</keyword>
<name>A0A1S8KMG8_9LACT</name>
<evidence type="ECO:0000256" key="1">
    <source>
        <dbReference type="ARBA" id="ARBA00004651"/>
    </source>
</evidence>
<evidence type="ECO:0000256" key="5">
    <source>
        <dbReference type="ARBA" id="ARBA00023136"/>
    </source>
</evidence>
<evidence type="ECO:0000256" key="4">
    <source>
        <dbReference type="ARBA" id="ARBA00022989"/>
    </source>
</evidence>
<evidence type="ECO:0000313" key="7">
    <source>
        <dbReference type="EMBL" id="OOL80833.1"/>
    </source>
</evidence>
<keyword evidence="4 6" id="KW-1133">Transmembrane helix</keyword>
<feature type="transmembrane region" description="Helical" evidence="6">
    <location>
        <begin position="194"/>
        <end position="211"/>
    </location>
</feature>
<feature type="transmembrane region" description="Helical" evidence="6">
    <location>
        <begin position="325"/>
        <end position="344"/>
    </location>
</feature>
<dbReference type="EMBL" id="MUYF01000003">
    <property type="protein sequence ID" value="OOL80833.1"/>
    <property type="molecule type" value="Genomic_DNA"/>
</dbReference>
<dbReference type="PANTHER" id="PTHR47089">
    <property type="entry name" value="ABC TRANSPORTER, PERMEASE PROTEIN"/>
    <property type="match status" value="1"/>
</dbReference>
<feature type="transmembrane region" description="Helical" evidence="6">
    <location>
        <begin position="84"/>
        <end position="104"/>
    </location>
</feature>
<evidence type="ECO:0000256" key="3">
    <source>
        <dbReference type="ARBA" id="ARBA00022692"/>
    </source>
</evidence>
<feature type="transmembrane region" description="Helical" evidence="6">
    <location>
        <begin position="12"/>
        <end position="39"/>
    </location>
</feature>
<sequence>MLRQDNKHWLSSLSVPLISIICGFILGAIVMLIFGYNPIKAYDAMIMSVFKNPYFFGEALRQATVLTFTGLSFNIAYQAGFFNIGVAGQLLMGWMTSIWLGLLLPELPRVVMLPILLLVGALFGALWSAIAGVLKAYFGTNEVIVTIMLNYTALHATNHLIRNVIATGNISDRVGVNASLAVGWLTSLTNGSRLNIGLFIAIAVVGLYWFVMKHTTVGFELRAVGLNKDAAEYAGMSTKKNIILSMFISGALAGLGGAIHGLGTFGNIFTQGHLPPEGFDGIAVGLLGLGTPVGTFLSAILFGILNIGSAFMPNMAGVPDELAQVVTASIIFFIGANYIIRYFINKRVGKGDKKQGGDTV</sequence>
<reference evidence="7 8" key="1">
    <citation type="submission" date="2017-01" db="EMBL/GenBank/DDBJ databases">
        <title>Complete Genome Sequence of Dolosigranulum pigrum isolated from a Patient with interstitial lung disease.</title>
        <authorList>
            <person name="Mukhopadhyay R."/>
            <person name="Joaquin J."/>
            <person name="Hogue R."/>
            <person name="Fitzgerald S."/>
            <person name="Jospin G."/>
            <person name="Eisen J.A."/>
            <person name="Chaturvedi V."/>
        </authorList>
    </citation>
    <scope>NUCLEOTIDE SEQUENCE [LARGE SCALE GENOMIC DNA]</scope>
    <source>
        <strain evidence="7 8">15S00348</strain>
    </source>
</reference>
<keyword evidence="2" id="KW-1003">Cell membrane</keyword>
<dbReference type="Pfam" id="PF02653">
    <property type="entry name" value="BPD_transp_2"/>
    <property type="match status" value="1"/>
</dbReference>
<feature type="transmembrane region" description="Helical" evidence="6">
    <location>
        <begin position="281"/>
        <end position="305"/>
    </location>
</feature>
<gene>
    <name evidence="7" type="ORF">BWX42_02760</name>
</gene>
<comment type="subcellular location">
    <subcellularLocation>
        <location evidence="1">Cell membrane</location>
        <topology evidence="1">Multi-pass membrane protein</topology>
    </subcellularLocation>
</comment>
<dbReference type="CDD" id="cd06580">
    <property type="entry name" value="TM_PBP1_transp_TpRbsC_like"/>
    <property type="match status" value="1"/>
</dbReference>
<evidence type="ECO:0000256" key="6">
    <source>
        <dbReference type="SAM" id="Phobius"/>
    </source>
</evidence>
<dbReference type="InterPro" id="IPR001851">
    <property type="entry name" value="ABC_transp_permease"/>
</dbReference>